<evidence type="ECO:0000256" key="7">
    <source>
        <dbReference type="ARBA" id="ARBA00023004"/>
    </source>
</evidence>
<evidence type="ECO:0000256" key="8">
    <source>
        <dbReference type="ARBA" id="ARBA00023014"/>
    </source>
</evidence>
<sequence>MTLTELERLEGEAPRFQATLRQRPRYVDPTRCVACGECARVCPVTVRDPRCGPRAEHSAVFLSYPQAVPLTYQIDPRRCLYLTEGTCRACEKVCPAQAVRLDERERWVTVTVGSVIVAPGFRPFEPSERNPWGYGLFPDVIPSYAWERLLAAAGSDRRHLVRPSDGQRIRKVAFVQCVGCRDETGKGHPYCSSVCCMTAVKEASMALECDPSLDVAVFYLDMRTTGKDFERYFNGMKDRGVRFVRCRVPAVEPADEGGGLLVHYTSDEGHRRREVFDVVVLSVGMEVPSAARRLYERLGLKTDAHGFVETSSFEPVTASRPGIYTCGAAAGPKDIAQAVLEGSAAAAAAAIPLADVRNSLSQLKDFPEERPVAGQPPRVGVFVCHCGSNIAGIVDVEEVARAASQLPYVVHVERKLFACSHDSQELIRRRIEECGLNRVVVAACSPVTHENLFRETLKSAGLNEYLFDMANIRNQSAWVHGKDSRAATAAAVDLVRMAVAKVSVQEPLPPVTVNVNPTVLVVGGGVAGLTTALGLADQGFPVHLVEKSSQLGGNARHLFRTWKGENIAAFVDRLTARVRSHPYISVYLKSEVVAAEGFVGNFRSTIKKGAATISVDHGVTVLAVGGTAHKPAEYGYTESQRVLTALEFDKLRAVGDERVAGAKNFVFIQCVGSREPERPYCSRVCCTHSIQAAVELKEEDPTREVYILYRDVRTYGLRESLYKKAREKGVVFINYERHHKPTVRLGPNELYVRVTDHVLHMPLTVRADVVVLATAIVPQPDVEALAKIYKLPLNADGFFQEAHAKLRPVEFLTEGIFMAGLAHCPKPLDEVIAQAQAVTARAAAVLATRRKALDAIKAHVVPQNCDGCALCLDVCPFQAIRWKEPSKRTGEASEETRLPVVNTALCKGCGICEATCPKDGIRVAGFSGPQLSRQVRALLRPEESGAA</sequence>
<keyword evidence="8" id="KW-0411">Iron-sulfur</keyword>
<feature type="domain" description="4Fe-4S ferredoxin-type" evidence="9">
    <location>
        <begin position="897"/>
        <end position="926"/>
    </location>
</feature>
<evidence type="ECO:0000313" key="10">
    <source>
        <dbReference type="EMBL" id="HFK96038.1"/>
    </source>
</evidence>
<organism evidence="10">
    <name type="scientific">Desulfacinum infernum</name>
    <dbReference type="NCBI Taxonomy" id="35837"/>
    <lineage>
        <taxon>Bacteria</taxon>
        <taxon>Pseudomonadati</taxon>
        <taxon>Thermodesulfobacteriota</taxon>
        <taxon>Syntrophobacteria</taxon>
        <taxon>Syntrophobacterales</taxon>
        <taxon>Syntrophobacteraceae</taxon>
        <taxon>Desulfacinum</taxon>
    </lineage>
</organism>
<dbReference type="EMBL" id="DSTK01000009">
    <property type="protein sequence ID" value="HFK96038.1"/>
    <property type="molecule type" value="Genomic_DNA"/>
</dbReference>
<keyword evidence="3" id="KW-0004">4Fe-4S</keyword>
<dbReference type="GO" id="GO:0046872">
    <property type="term" value="F:metal ion binding"/>
    <property type="evidence" value="ECO:0007669"/>
    <property type="project" value="UniProtKB-KW"/>
</dbReference>
<dbReference type="Pfam" id="PF12838">
    <property type="entry name" value="Fer4_7"/>
    <property type="match status" value="1"/>
</dbReference>
<evidence type="ECO:0000256" key="6">
    <source>
        <dbReference type="ARBA" id="ARBA00023002"/>
    </source>
</evidence>
<dbReference type="Gene3D" id="3.30.70.20">
    <property type="match status" value="1"/>
</dbReference>
<gene>
    <name evidence="10" type="ORF">ENS06_01785</name>
</gene>
<accession>A0A832EIK9</accession>
<dbReference type="AlphaFoldDB" id="A0A832EIK9"/>
<keyword evidence="7" id="KW-0408">Iron</keyword>
<dbReference type="PANTHER" id="PTHR43498">
    <property type="entry name" value="FERREDOXIN:COB-COM HETERODISULFIDE REDUCTASE SUBUNIT A"/>
    <property type="match status" value="1"/>
</dbReference>
<dbReference type="Gene3D" id="3.50.50.60">
    <property type="entry name" value="FAD/NAD(P)-binding domain"/>
    <property type="match status" value="2"/>
</dbReference>
<dbReference type="Gene3D" id="3.30.70.3270">
    <property type="match status" value="1"/>
</dbReference>
<feature type="domain" description="4Fe-4S ferredoxin-type" evidence="9">
    <location>
        <begin position="856"/>
        <end position="885"/>
    </location>
</feature>
<dbReference type="Pfam" id="PF00037">
    <property type="entry name" value="Fer4"/>
    <property type="match status" value="1"/>
</dbReference>
<comment type="cofactor">
    <cofactor evidence="1">
        <name>FAD</name>
        <dbReference type="ChEBI" id="CHEBI:57692"/>
    </cofactor>
</comment>
<feature type="domain" description="4Fe-4S ferredoxin-type" evidence="9">
    <location>
        <begin position="22"/>
        <end position="52"/>
    </location>
</feature>
<evidence type="ECO:0000256" key="3">
    <source>
        <dbReference type="ARBA" id="ARBA00022485"/>
    </source>
</evidence>
<dbReference type="SUPFAM" id="SSF51905">
    <property type="entry name" value="FAD/NAD(P)-binding domain"/>
    <property type="match status" value="2"/>
</dbReference>
<keyword evidence="5" id="KW-0285">Flavoprotein</keyword>
<proteinExistence type="inferred from homology"/>
<feature type="domain" description="4Fe-4S ferredoxin-type" evidence="9">
    <location>
        <begin position="70"/>
        <end position="104"/>
    </location>
</feature>
<comment type="similarity">
    <text evidence="2">Belongs to the HdrA family.</text>
</comment>
<dbReference type="InterPro" id="IPR039650">
    <property type="entry name" value="HdrA-like"/>
</dbReference>
<name>A0A832EIK9_9BACT</name>
<evidence type="ECO:0000256" key="2">
    <source>
        <dbReference type="ARBA" id="ARBA00006561"/>
    </source>
</evidence>
<comment type="caution">
    <text evidence="10">The sequence shown here is derived from an EMBL/GenBank/DDBJ whole genome shotgun (WGS) entry which is preliminary data.</text>
</comment>
<keyword evidence="6" id="KW-0560">Oxidoreductase</keyword>
<protein>
    <submittedName>
        <fullName evidence="10">CoB--CoM heterodisulfide reductase iron-sulfur subunit A family protein</fullName>
    </submittedName>
</protein>
<dbReference type="GO" id="GO:0051539">
    <property type="term" value="F:4 iron, 4 sulfur cluster binding"/>
    <property type="evidence" value="ECO:0007669"/>
    <property type="project" value="UniProtKB-KW"/>
</dbReference>
<dbReference type="InterPro" id="IPR017896">
    <property type="entry name" value="4Fe4S_Fe-S-bd"/>
</dbReference>
<dbReference type="PROSITE" id="PS00198">
    <property type="entry name" value="4FE4S_FER_1"/>
    <property type="match status" value="3"/>
</dbReference>
<keyword evidence="5" id="KW-0274">FAD</keyword>
<dbReference type="PANTHER" id="PTHR43498:SF1">
    <property type="entry name" value="COB--COM HETERODISULFIDE REDUCTASE IRON-SULFUR SUBUNIT A"/>
    <property type="match status" value="1"/>
</dbReference>
<dbReference type="InterPro" id="IPR036188">
    <property type="entry name" value="FAD/NAD-bd_sf"/>
</dbReference>
<dbReference type="GO" id="GO:0016491">
    <property type="term" value="F:oxidoreductase activity"/>
    <property type="evidence" value="ECO:0007669"/>
    <property type="project" value="UniProtKB-KW"/>
</dbReference>
<dbReference type="SUPFAM" id="SSF54862">
    <property type="entry name" value="4Fe-4S ferredoxins"/>
    <property type="match status" value="2"/>
</dbReference>
<dbReference type="InterPro" id="IPR017900">
    <property type="entry name" value="4Fe4S_Fe_S_CS"/>
</dbReference>
<keyword evidence="4" id="KW-0479">Metal-binding</keyword>
<evidence type="ECO:0000256" key="4">
    <source>
        <dbReference type="ARBA" id="ARBA00022723"/>
    </source>
</evidence>
<evidence type="ECO:0000259" key="9">
    <source>
        <dbReference type="PROSITE" id="PS51379"/>
    </source>
</evidence>
<reference evidence="10" key="1">
    <citation type="journal article" date="2020" name="mSystems">
        <title>Genome- and Community-Level Interaction Insights into Carbon Utilization and Element Cycling Functions of Hydrothermarchaeota in Hydrothermal Sediment.</title>
        <authorList>
            <person name="Zhou Z."/>
            <person name="Liu Y."/>
            <person name="Xu W."/>
            <person name="Pan J."/>
            <person name="Luo Z.H."/>
            <person name="Li M."/>
        </authorList>
    </citation>
    <scope>NUCLEOTIDE SEQUENCE [LARGE SCALE GENOMIC DNA]</scope>
    <source>
        <strain evidence="10">SpSt-456</strain>
    </source>
</reference>
<dbReference type="PROSITE" id="PS51379">
    <property type="entry name" value="4FE4S_FER_2"/>
    <property type="match status" value="4"/>
</dbReference>
<evidence type="ECO:0000256" key="1">
    <source>
        <dbReference type="ARBA" id="ARBA00001974"/>
    </source>
</evidence>
<dbReference type="Pfam" id="PF13450">
    <property type="entry name" value="NAD_binding_8"/>
    <property type="match status" value="1"/>
</dbReference>
<evidence type="ECO:0000256" key="5">
    <source>
        <dbReference type="ARBA" id="ARBA00022827"/>
    </source>
</evidence>